<keyword evidence="3" id="KW-1185">Reference proteome</keyword>
<evidence type="ECO:0000313" key="1">
    <source>
        <dbReference type="EMBL" id="CAF34120.1"/>
    </source>
</evidence>
<sequence length="144" mass="15928">MGSSGTGTAGTPTAARDPILITSAKHAMTTTFAQFASEQDARNTIHLNIVKYGLMLCDALQQTAPDGYHYSLDSSGRKYHKVFMHIGDRRDSIHAFIDKKTGDVYKPASTKAPAKGVRYNVLSIASREEMFERCDWAGGYLYMR</sequence>
<dbReference type="RefSeq" id="YP_195090.1">
    <property type="nucleotide sequence ID" value="NC_006820.1"/>
</dbReference>
<dbReference type="EMBL" id="AJ630128">
    <property type="protein sequence ID" value="CAF34120.1"/>
    <property type="molecule type" value="Genomic_DNA"/>
</dbReference>
<organism evidence="1 3">
    <name type="scientific">Synechococcus phage S-PM2</name>
    <dbReference type="NCBI Taxonomy" id="238854"/>
    <lineage>
        <taxon>Viruses</taxon>
        <taxon>Duplodnaviria</taxon>
        <taxon>Heunggongvirae</taxon>
        <taxon>Uroviricota</taxon>
        <taxon>Caudoviricetes</taxon>
        <taxon>Pantevenvirales</taxon>
        <taxon>Kyanoviridae</taxon>
        <taxon>Nodensvirus</taxon>
        <taxon>Nodensvirus spm2</taxon>
    </lineage>
</organism>
<evidence type="ECO:0000313" key="2">
    <source>
        <dbReference type="EMBL" id="CFW42165.1"/>
    </source>
</evidence>
<dbReference type="GeneID" id="3260363"/>
<evidence type="ECO:0000313" key="4">
    <source>
        <dbReference type="Proteomes" id="UP000246186"/>
    </source>
</evidence>
<proteinExistence type="predicted"/>
<reference evidence="1 3" key="2">
    <citation type="journal article" date="2005" name="J. Bacteriol.">
        <title>The genome of S-PM2, a 'photosynthetic' T4-type bacteriophage that infects marine Synechococcus strains.</title>
        <authorList>
            <person name="Mann N.H."/>
            <person name="Clokie M.R."/>
            <person name="Millard A."/>
            <person name="Cook A."/>
            <person name="Wilson W.H."/>
            <person name="Wheatley P.J."/>
            <person name="Letarov A."/>
            <person name="Krisch H.M."/>
        </authorList>
    </citation>
    <scope>NUCLEOTIDE SEQUENCE</scope>
</reference>
<dbReference type="InterPro" id="IPR056134">
    <property type="entry name" value="DUF7717"/>
</dbReference>
<dbReference type="KEGG" id="vg:3260363"/>
<protein>
    <submittedName>
        <fullName evidence="1">Hypothetical-Protein / belonging to T4-LIKE GC: 68</fullName>
    </submittedName>
</protein>
<evidence type="ECO:0000313" key="3">
    <source>
        <dbReference type="Proteomes" id="UP000000994"/>
    </source>
</evidence>
<reference evidence="2" key="4">
    <citation type="submission" date="2015-02" db="EMBL/GenBank/DDBJ databases">
        <authorList>
            <person name="Chooi Y.-H."/>
        </authorList>
    </citation>
    <scope>NUCLEOTIDE SEQUENCE</scope>
</reference>
<name>Q5GQY0_BPSYP</name>
<dbReference type="Pfam" id="PF24835">
    <property type="entry name" value="DUF7717"/>
    <property type="match status" value="1"/>
</dbReference>
<dbReference type="OrthoDB" id="27124at10239"/>
<dbReference type="Proteomes" id="UP000000994">
    <property type="component" value="Segment"/>
</dbReference>
<organismHost>
    <name type="scientific">Synechococcus</name>
    <dbReference type="NCBI Taxonomy" id="1129"/>
</organismHost>
<reference evidence="2 4" key="3">
    <citation type="journal article" date="2015" name="PLoS ONE">
        <title>Spontaneous Deletion of an "ORFanage" Region Facilitates Host Adaptation in a "Photosynthetic" Cyanophage.</title>
        <authorList>
            <person name="Puxty R.J."/>
            <person name="Perez-Sepulveda B."/>
            <person name="Rihtman B."/>
            <person name="Evans D.J."/>
            <person name="Millard A.D."/>
            <person name="Scanlan D.J."/>
        </authorList>
    </citation>
    <scope>NUCLEOTIDE SEQUENCE [LARGE SCALE GENOMIC DNA]</scope>
</reference>
<reference evidence="1 3" key="1">
    <citation type="journal article" date="2004" name="Proc. Natl. Acad. Sci. U.S.A.">
        <title>Genetic organization of the psbAD region in phages infecting marine Synechococcus strains.</title>
        <authorList>
            <person name="Millard A."/>
            <person name="Clokie M.R."/>
            <person name="Shub D.A."/>
            <person name="Mann N.H."/>
        </authorList>
    </citation>
    <scope>NUCLEOTIDE SEQUENCE [LARGE SCALE GENOMIC DNA]</scope>
</reference>
<dbReference type="Proteomes" id="UP000246186">
    <property type="component" value="Genome"/>
</dbReference>
<accession>Q5GQY0</accession>
<dbReference type="EMBL" id="LN828717">
    <property type="protein sequence ID" value="CFW42165.1"/>
    <property type="molecule type" value="Genomic_DNA"/>
</dbReference>
<gene>
    <name evidence="2" type="ORF">S-PM2d056</name>
    <name evidence="1" type="ORF">S-PM2p056</name>
</gene>